<sequence>MNLNVAIVDDHPLVLEGLKSLLLQTEGIEHIYTAQTGSQLGSLLALHSIHLYIIDLDLPDIDGFELIHQIKQKSPEAKIIVSTMHEEIWIVNKLKHPDIDAVVFKSSAGKYIQKALQAVLKGKKYYCPQFQKLYKEKDKIGHTPDTLDSAPTIRELDVLKAIAKGMSTHEISECLFISENTVEWHRKNLMVKFGAKNATDLVIKALSKGYLSIPLK</sequence>
<dbReference type="PROSITE" id="PS50110">
    <property type="entry name" value="RESPONSE_REGULATORY"/>
    <property type="match status" value="1"/>
</dbReference>
<dbReference type="PRINTS" id="PR00038">
    <property type="entry name" value="HTHLUXR"/>
</dbReference>
<dbReference type="Proteomes" id="UP000260862">
    <property type="component" value="Unassembled WGS sequence"/>
</dbReference>
<keyword evidence="2 6" id="KW-0238">DNA-binding</keyword>
<dbReference type="InterPro" id="IPR016032">
    <property type="entry name" value="Sig_transdc_resp-reg_C-effctor"/>
</dbReference>
<dbReference type="GO" id="GO:0000160">
    <property type="term" value="P:phosphorelay signal transduction system"/>
    <property type="evidence" value="ECO:0007669"/>
    <property type="project" value="InterPro"/>
</dbReference>
<dbReference type="InterPro" id="IPR000792">
    <property type="entry name" value="Tscrpt_reg_LuxR_C"/>
</dbReference>
<dbReference type="Gene3D" id="1.10.10.10">
    <property type="entry name" value="Winged helix-like DNA-binding domain superfamily/Winged helix DNA-binding domain"/>
    <property type="match status" value="1"/>
</dbReference>
<proteinExistence type="predicted"/>
<dbReference type="SMART" id="SM00448">
    <property type="entry name" value="REC"/>
    <property type="match status" value="1"/>
</dbReference>
<name>A0A3E4N3M9_9BACT</name>
<dbReference type="AlphaFoldDB" id="A0A3E4N3M9"/>
<keyword evidence="1 3" id="KW-0597">Phosphoprotein</keyword>
<dbReference type="Gene3D" id="3.40.50.2300">
    <property type="match status" value="1"/>
</dbReference>
<dbReference type="InterPro" id="IPR039420">
    <property type="entry name" value="WalR-like"/>
</dbReference>
<feature type="domain" description="HTH luxR-type" evidence="4">
    <location>
        <begin position="144"/>
        <end position="209"/>
    </location>
</feature>
<dbReference type="SMART" id="SM00421">
    <property type="entry name" value="HTH_LUXR"/>
    <property type="match status" value="1"/>
</dbReference>
<evidence type="ECO:0000256" key="2">
    <source>
        <dbReference type="ARBA" id="ARBA00023125"/>
    </source>
</evidence>
<dbReference type="GO" id="GO:0006355">
    <property type="term" value="P:regulation of DNA-templated transcription"/>
    <property type="evidence" value="ECO:0007669"/>
    <property type="project" value="InterPro"/>
</dbReference>
<feature type="domain" description="Response regulatory" evidence="5">
    <location>
        <begin position="4"/>
        <end position="120"/>
    </location>
</feature>
<dbReference type="Pfam" id="PF00196">
    <property type="entry name" value="GerE"/>
    <property type="match status" value="1"/>
</dbReference>
<accession>A0A3E4N3M9</accession>
<dbReference type="PROSITE" id="PS50043">
    <property type="entry name" value="HTH_LUXR_2"/>
    <property type="match status" value="1"/>
</dbReference>
<dbReference type="EMBL" id="QSQT01000009">
    <property type="protein sequence ID" value="RGK56633.1"/>
    <property type="molecule type" value="Genomic_DNA"/>
</dbReference>
<evidence type="ECO:0000259" key="4">
    <source>
        <dbReference type="PROSITE" id="PS50043"/>
    </source>
</evidence>
<keyword evidence="7" id="KW-1185">Reference proteome</keyword>
<dbReference type="SUPFAM" id="SSF52172">
    <property type="entry name" value="CheY-like"/>
    <property type="match status" value="1"/>
</dbReference>
<dbReference type="Pfam" id="PF00072">
    <property type="entry name" value="Response_reg"/>
    <property type="match status" value="1"/>
</dbReference>
<dbReference type="RefSeq" id="WP_117671774.1">
    <property type="nucleotide sequence ID" value="NZ_CABOGR010000009.1"/>
</dbReference>
<dbReference type="CDD" id="cd06170">
    <property type="entry name" value="LuxR_C_like"/>
    <property type="match status" value="1"/>
</dbReference>
<evidence type="ECO:0000256" key="3">
    <source>
        <dbReference type="PROSITE-ProRule" id="PRU00169"/>
    </source>
</evidence>
<gene>
    <name evidence="6" type="ORF">DXD04_06125</name>
</gene>
<organism evidence="6 7">
    <name type="scientific">Phocaeicola plebeius</name>
    <dbReference type="NCBI Taxonomy" id="310297"/>
    <lineage>
        <taxon>Bacteria</taxon>
        <taxon>Pseudomonadati</taxon>
        <taxon>Bacteroidota</taxon>
        <taxon>Bacteroidia</taxon>
        <taxon>Bacteroidales</taxon>
        <taxon>Bacteroidaceae</taxon>
        <taxon>Phocaeicola</taxon>
    </lineage>
</organism>
<comment type="caution">
    <text evidence="6">The sequence shown here is derived from an EMBL/GenBank/DDBJ whole genome shotgun (WGS) entry which is preliminary data.</text>
</comment>
<dbReference type="InterPro" id="IPR011006">
    <property type="entry name" value="CheY-like_superfamily"/>
</dbReference>
<dbReference type="SUPFAM" id="SSF46894">
    <property type="entry name" value="C-terminal effector domain of the bipartite response regulators"/>
    <property type="match status" value="1"/>
</dbReference>
<evidence type="ECO:0000313" key="6">
    <source>
        <dbReference type="EMBL" id="RGK56633.1"/>
    </source>
</evidence>
<dbReference type="PROSITE" id="PS00622">
    <property type="entry name" value="HTH_LUXR_1"/>
    <property type="match status" value="1"/>
</dbReference>
<reference evidence="6 7" key="1">
    <citation type="submission" date="2018-08" db="EMBL/GenBank/DDBJ databases">
        <title>A genome reference for cultivated species of the human gut microbiota.</title>
        <authorList>
            <person name="Zou Y."/>
            <person name="Xue W."/>
            <person name="Luo G."/>
        </authorList>
    </citation>
    <scope>NUCLEOTIDE SEQUENCE [LARGE SCALE GENOMIC DNA]</scope>
    <source>
        <strain evidence="6 7">TF10-3AC</strain>
    </source>
</reference>
<dbReference type="CDD" id="cd17535">
    <property type="entry name" value="REC_NarL-like"/>
    <property type="match status" value="1"/>
</dbReference>
<evidence type="ECO:0000259" key="5">
    <source>
        <dbReference type="PROSITE" id="PS50110"/>
    </source>
</evidence>
<dbReference type="PANTHER" id="PTHR43214:SF17">
    <property type="entry name" value="TRANSCRIPTIONAL REGULATORY PROTEIN RCSB"/>
    <property type="match status" value="1"/>
</dbReference>
<evidence type="ECO:0000313" key="7">
    <source>
        <dbReference type="Proteomes" id="UP000260862"/>
    </source>
</evidence>
<dbReference type="GO" id="GO:0003677">
    <property type="term" value="F:DNA binding"/>
    <property type="evidence" value="ECO:0007669"/>
    <property type="project" value="UniProtKB-KW"/>
</dbReference>
<evidence type="ECO:0000256" key="1">
    <source>
        <dbReference type="ARBA" id="ARBA00022553"/>
    </source>
</evidence>
<feature type="modified residue" description="4-aspartylphosphate" evidence="3">
    <location>
        <position position="55"/>
    </location>
</feature>
<dbReference type="InterPro" id="IPR001789">
    <property type="entry name" value="Sig_transdc_resp-reg_receiver"/>
</dbReference>
<dbReference type="PANTHER" id="PTHR43214">
    <property type="entry name" value="TWO-COMPONENT RESPONSE REGULATOR"/>
    <property type="match status" value="1"/>
</dbReference>
<dbReference type="InterPro" id="IPR058245">
    <property type="entry name" value="NreC/VraR/RcsB-like_REC"/>
</dbReference>
<dbReference type="InterPro" id="IPR036388">
    <property type="entry name" value="WH-like_DNA-bd_sf"/>
</dbReference>
<protein>
    <submittedName>
        <fullName evidence="6">DNA-binding response regulator</fullName>
    </submittedName>
</protein>